<comment type="caution">
    <text evidence="9">The sequence shown here is derived from an EMBL/GenBank/DDBJ whole genome shotgun (WGS) entry which is preliminary data.</text>
</comment>
<evidence type="ECO:0000256" key="2">
    <source>
        <dbReference type="ARBA" id="ARBA00022448"/>
    </source>
</evidence>
<feature type="domain" description="ABC transmembrane type-1" evidence="8">
    <location>
        <begin position="138"/>
        <end position="340"/>
    </location>
</feature>
<dbReference type="Gene3D" id="1.10.3720.10">
    <property type="entry name" value="MetI-like"/>
    <property type="match status" value="1"/>
</dbReference>
<feature type="transmembrane region" description="Helical" evidence="7">
    <location>
        <begin position="321"/>
        <end position="340"/>
    </location>
</feature>
<dbReference type="InterPro" id="IPR050366">
    <property type="entry name" value="BP-dependent_transpt_permease"/>
</dbReference>
<dbReference type="InterPro" id="IPR000515">
    <property type="entry name" value="MetI-like"/>
</dbReference>
<dbReference type="PROSITE" id="PS50928">
    <property type="entry name" value="ABC_TM1"/>
    <property type="match status" value="1"/>
</dbReference>
<keyword evidence="4 7" id="KW-0812">Transmembrane</keyword>
<organism evidence="9 10">
    <name type="scientific">Allostreptomyces psammosilenae</name>
    <dbReference type="NCBI Taxonomy" id="1892865"/>
    <lineage>
        <taxon>Bacteria</taxon>
        <taxon>Bacillati</taxon>
        <taxon>Actinomycetota</taxon>
        <taxon>Actinomycetes</taxon>
        <taxon>Kitasatosporales</taxon>
        <taxon>Streptomycetaceae</taxon>
        <taxon>Allostreptomyces</taxon>
    </lineage>
</organism>
<evidence type="ECO:0000256" key="3">
    <source>
        <dbReference type="ARBA" id="ARBA00022475"/>
    </source>
</evidence>
<evidence type="ECO:0000313" key="9">
    <source>
        <dbReference type="EMBL" id="NYI05004.1"/>
    </source>
</evidence>
<reference evidence="9 10" key="1">
    <citation type="submission" date="2020-07" db="EMBL/GenBank/DDBJ databases">
        <title>Sequencing the genomes of 1000 actinobacteria strains.</title>
        <authorList>
            <person name="Klenk H.-P."/>
        </authorList>
    </citation>
    <scope>NUCLEOTIDE SEQUENCE [LARGE SCALE GENOMIC DNA]</scope>
    <source>
        <strain evidence="9 10">DSM 42178</strain>
    </source>
</reference>
<dbReference type="GO" id="GO:0055085">
    <property type="term" value="P:transmembrane transport"/>
    <property type="evidence" value="ECO:0007669"/>
    <property type="project" value="InterPro"/>
</dbReference>
<dbReference type="EMBL" id="JACBZD010000001">
    <property type="protein sequence ID" value="NYI05004.1"/>
    <property type="molecule type" value="Genomic_DNA"/>
</dbReference>
<dbReference type="SUPFAM" id="SSF161098">
    <property type="entry name" value="MetI-like"/>
    <property type="match status" value="1"/>
</dbReference>
<evidence type="ECO:0000313" key="10">
    <source>
        <dbReference type="Proteomes" id="UP000567795"/>
    </source>
</evidence>
<evidence type="ECO:0000256" key="5">
    <source>
        <dbReference type="ARBA" id="ARBA00022989"/>
    </source>
</evidence>
<sequence length="353" mass="37323">MSKGIDSGPAAGTAAAGAVAAATAGAATVAVDGRPGGAGVAAAGLSPGALALRRFRRDRVGMFSLGVVLFFLLVSFGAPLIARLYGKDPNTHYGQRIPGLLTPTGAPVLPNGGVSGEFWFGLEPGLGRDVFTQLLYGMRTSLVIAFAAVLLTTVIGMVVGVTVGYLSGLSDRLFVLVSNTLLAFPTLLLFIAMTPVIDSRLVEPGEEKSALVQFGTLILVLAAFGWVTLALLLRTLVRSLREREFVQAARAMGASRTRIIFRELLPNLWAPIIIHVTLAVPAYVTTEAALSFLGVGILEPIPDWGRMINRGAQLFYSVPTYMFWPGVTILVFVLAFNLLGDAVRDALDPRTGR</sequence>
<name>A0A852ZW60_9ACTN</name>
<keyword evidence="2 7" id="KW-0813">Transport</keyword>
<comment type="similarity">
    <text evidence="7">Belongs to the binding-protein-dependent transport system permease family.</text>
</comment>
<evidence type="ECO:0000259" key="8">
    <source>
        <dbReference type="PROSITE" id="PS50928"/>
    </source>
</evidence>
<accession>A0A852ZW60</accession>
<dbReference type="InterPro" id="IPR025966">
    <property type="entry name" value="OppC_N"/>
</dbReference>
<protein>
    <submittedName>
        <fullName evidence="9">Peptide/nickel transport system permease protein</fullName>
    </submittedName>
</protein>
<keyword evidence="5 7" id="KW-1133">Transmembrane helix</keyword>
<feature type="transmembrane region" description="Helical" evidence="7">
    <location>
        <begin position="264"/>
        <end position="284"/>
    </location>
</feature>
<gene>
    <name evidence="9" type="ORF">FHU37_001947</name>
</gene>
<dbReference type="CDD" id="cd06261">
    <property type="entry name" value="TM_PBP2"/>
    <property type="match status" value="1"/>
</dbReference>
<dbReference type="Proteomes" id="UP000567795">
    <property type="component" value="Unassembled WGS sequence"/>
</dbReference>
<feature type="transmembrane region" description="Helical" evidence="7">
    <location>
        <begin position="212"/>
        <end position="233"/>
    </location>
</feature>
<keyword evidence="10" id="KW-1185">Reference proteome</keyword>
<evidence type="ECO:0000256" key="7">
    <source>
        <dbReference type="RuleBase" id="RU363032"/>
    </source>
</evidence>
<dbReference type="RefSeq" id="WP_179813825.1">
    <property type="nucleotide sequence ID" value="NZ_JACBZD010000001.1"/>
</dbReference>
<keyword evidence="6 7" id="KW-0472">Membrane</keyword>
<evidence type="ECO:0000256" key="6">
    <source>
        <dbReference type="ARBA" id="ARBA00023136"/>
    </source>
</evidence>
<dbReference type="PANTHER" id="PTHR43386:SF1">
    <property type="entry name" value="D,D-DIPEPTIDE TRANSPORT SYSTEM PERMEASE PROTEIN DDPC-RELATED"/>
    <property type="match status" value="1"/>
</dbReference>
<dbReference type="GO" id="GO:0005886">
    <property type="term" value="C:plasma membrane"/>
    <property type="evidence" value="ECO:0007669"/>
    <property type="project" value="UniProtKB-SubCell"/>
</dbReference>
<dbReference type="AlphaFoldDB" id="A0A852ZW60"/>
<dbReference type="Pfam" id="PF12911">
    <property type="entry name" value="OppC_N"/>
    <property type="match status" value="1"/>
</dbReference>
<evidence type="ECO:0000256" key="4">
    <source>
        <dbReference type="ARBA" id="ARBA00022692"/>
    </source>
</evidence>
<evidence type="ECO:0000256" key="1">
    <source>
        <dbReference type="ARBA" id="ARBA00004651"/>
    </source>
</evidence>
<comment type="subcellular location">
    <subcellularLocation>
        <location evidence="1 7">Cell membrane</location>
        <topology evidence="1 7">Multi-pass membrane protein</topology>
    </subcellularLocation>
</comment>
<feature type="transmembrane region" description="Helical" evidence="7">
    <location>
        <begin position="142"/>
        <end position="166"/>
    </location>
</feature>
<feature type="transmembrane region" description="Helical" evidence="7">
    <location>
        <begin position="173"/>
        <end position="192"/>
    </location>
</feature>
<feature type="transmembrane region" description="Helical" evidence="7">
    <location>
        <begin position="60"/>
        <end position="82"/>
    </location>
</feature>
<dbReference type="InterPro" id="IPR035906">
    <property type="entry name" value="MetI-like_sf"/>
</dbReference>
<keyword evidence="3" id="KW-1003">Cell membrane</keyword>
<proteinExistence type="inferred from homology"/>
<dbReference type="PANTHER" id="PTHR43386">
    <property type="entry name" value="OLIGOPEPTIDE TRANSPORT SYSTEM PERMEASE PROTEIN APPC"/>
    <property type="match status" value="1"/>
</dbReference>
<dbReference type="Pfam" id="PF00528">
    <property type="entry name" value="BPD_transp_1"/>
    <property type="match status" value="1"/>
</dbReference>